<organism evidence="5 6">
    <name type="scientific">Paenibacillus radicis</name>
    <name type="common">ex Gao et al. 2016</name>
    <dbReference type="NCBI Taxonomy" id="1737354"/>
    <lineage>
        <taxon>Bacteria</taxon>
        <taxon>Bacillati</taxon>
        <taxon>Bacillota</taxon>
        <taxon>Bacilli</taxon>
        <taxon>Bacillales</taxon>
        <taxon>Paenibacillaceae</taxon>
        <taxon>Paenibacillus</taxon>
    </lineage>
</organism>
<dbReference type="SUPFAM" id="SSF53807">
    <property type="entry name" value="Helical backbone' metal receptor"/>
    <property type="match status" value="1"/>
</dbReference>
<dbReference type="PROSITE" id="PS00041">
    <property type="entry name" value="HTH_ARAC_FAMILY_1"/>
    <property type="match status" value="1"/>
</dbReference>
<protein>
    <recommendedName>
        <fullName evidence="4">HTH araC/xylS-type domain-containing protein</fullName>
    </recommendedName>
</protein>
<gene>
    <name evidence="5" type="ORF">GCM10010918_32420</name>
</gene>
<keyword evidence="2" id="KW-0238">DNA-binding</keyword>
<dbReference type="InterPro" id="IPR020449">
    <property type="entry name" value="Tscrpt_reg_AraC-type_HTH"/>
</dbReference>
<accession>A0A917M339</accession>
<evidence type="ECO:0000256" key="3">
    <source>
        <dbReference type="ARBA" id="ARBA00023163"/>
    </source>
</evidence>
<name>A0A917M339_9BACL</name>
<dbReference type="PANTHER" id="PTHR43280:SF2">
    <property type="entry name" value="HTH-TYPE TRANSCRIPTIONAL REGULATOR EXSA"/>
    <property type="match status" value="1"/>
</dbReference>
<evidence type="ECO:0000259" key="4">
    <source>
        <dbReference type="PROSITE" id="PS01124"/>
    </source>
</evidence>
<evidence type="ECO:0000313" key="6">
    <source>
        <dbReference type="Proteomes" id="UP000600247"/>
    </source>
</evidence>
<dbReference type="RefSeq" id="WP_188890215.1">
    <property type="nucleotide sequence ID" value="NZ_BMHY01000005.1"/>
</dbReference>
<dbReference type="Pfam" id="PF12833">
    <property type="entry name" value="HTH_18"/>
    <property type="match status" value="1"/>
</dbReference>
<dbReference type="Gene3D" id="3.40.50.1980">
    <property type="entry name" value="Nitrogenase molybdenum iron protein domain"/>
    <property type="match status" value="2"/>
</dbReference>
<dbReference type="PROSITE" id="PS01124">
    <property type="entry name" value="HTH_ARAC_FAMILY_2"/>
    <property type="match status" value="1"/>
</dbReference>
<dbReference type="SMART" id="SM00342">
    <property type="entry name" value="HTH_ARAC"/>
    <property type="match status" value="1"/>
</dbReference>
<proteinExistence type="predicted"/>
<dbReference type="GO" id="GO:0003700">
    <property type="term" value="F:DNA-binding transcription factor activity"/>
    <property type="evidence" value="ECO:0007669"/>
    <property type="project" value="InterPro"/>
</dbReference>
<dbReference type="Proteomes" id="UP000600247">
    <property type="component" value="Unassembled WGS sequence"/>
</dbReference>
<dbReference type="InterPro" id="IPR009057">
    <property type="entry name" value="Homeodomain-like_sf"/>
</dbReference>
<feature type="domain" description="HTH araC/xylS-type" evidence="4">
    <location>
        <begin position="172"/>
        <end position="270"/>
    </location>
</feature>
<dbReference type="EMBL" id="BMHY01000005">
    <property type="protein sequence ID" value="GGG73877.1"/>
    <property type="molecule type" value="Genomic_DNA"/>
</dbReference>
<dbReference type="PRINTS" id="PR00032">
    <property type="entry name" value="HTHARAC"/>
</dbReference>
<reference evidence="5 6" key="1">
    <citation type="journal article" date="2014" name="Int. J. Syst. Evol. Microbiol.">
        <title>Complete genome sequence of Corynebacterium casei LMG S-19264T (=DSM 44701T), isolated from a smear-ripened cheese.</title>
        <authorList>
            <consortium name="US DOE Joint Genome Institute (JGI-PGF)"/>
            <person name="Walter F."/>
            <person name="Albersmeier A."/>
            <person name="Kalinowski J."/>
            <person name="Ruckert C."/>
        </authorList>
    </citation>
    <scope>NUCLEOTIDE SEQUENCE [LARGE SCALE GENOMIC DNA]</scope>
    <source>
        <strain evidence="5 6">CGMCC 1.15286</strain>
    </source>
</reference>
<keyword evidence="3" id="KW-0804">Transcription</keyword>
<dbReference type="InterPro" id="IPR018060">
    <property type="entry name" value="HTH_AraC"/>
</dbReference>
<keyword evidence="1" id="KW-0805">Transcription regulation</keyword>
<keyword evidence="6" id="KW-1185">Reference proteome</keyword>
<dbReference type="InterPro" id="IPR018062">
    <property type="entry name" value="HTH_AraC-typ_CS"/>
</dbReference>
<comment type="caution">
    <text evidence="5">The sequence shown here is derived from an EMBL/GenBank/DDBJ whole genome shotgun (WGS) entry which is preliminary data.</text>
</comment>
<dbReference type="AlphaFoldDB" id="A0A917M339"/>
<dbReference type="Gene3D" id="1.10.10.60">
    <property type="entry name" value="Homeodomain-like"/>
    <property type="match status" value="2"/>
</dbReference>
<dbReference type="GO" id="GO:0043565">
    <property type="term" value="F:sequence-specific DNA binding"/>
    <property type="evidence" value="ECO:0007669"/>
    <property type="project" value="InterPro"/>
</dbReference>
<dbReference type="PANTHER" id="PTHR43280">
    <property type="entry name" value="ARAC-FAMILY TRANSCRIPTIONAL REGULATOR"/>
    <property type="match status" value="1"/>
</dbReference>
<dbReference type="SUPFAM" id="SSF46689">
    <property type="entry name" value="Homeodomain-like"/>
    <property type="match status" value="2"/>
</dbReference>
<evidence type="ECO:0000256" key="1">
    <source>
        <dbReference type="ARBA" id="ARBA00023015"/>
    </source>
</evidence>
<evidence type="ECO:0000313" key="5">
    <source>
        <dbReference type="EMBL" id="GGG73877.1"/>
    </source>
</evidence>
<sequence>MPEKLPDRLHAPVVLTYSGTDELKLSGGRQTGFCLQYEHCFIYIPQSKMKVTLRSRTQKSSGKALGGELFLVPAGHACTLRNRADQPVEAVVIRFTTDGYEPLIGQAEFHTFRMPQIRMWISDFRCDMAGGEQDDPAQFFQLQSQLYSIASGFMQSVQKPREAEQDLLGYVEHTLQHMHDHYSDMIDIEELARSSGFSTGRFYQSFRRHTGLSPLKYMTKIRLDASLRLLAGGRTTITDTAHAVGYPDEYYFSRLFKKQMGMSPSDYALKTKLRIANMTPVFLGDLSVLGITPHISFERGWTNNPEPAYQQLAAAEPELILTGPLEEEVYAALSAIAPVKMMYWKRYSWKERLLDMSGELGLSGVAERWLSSYDMKVANARIHVKNVLGDLPMLLVQSFEGGFRVYGTKIKKMKDVFYDDLRVKPPLPAKQMSYMDAESLEQIAELDCDNVMFLVPVATPQSHCDELESAWRRLKPSRSKKRCLFIRHRGVLNYNAAVYENLVEETVRHLLTEAKDDVLVK</sequence>
<evidence type="ECO:0000256" key="2">
    <source>
        <dbReference type="ARBA" id="ARBA00023125"/>
    </source>
</evidence>